<comment type="caution">
    <text evidence="1">The sequence shown here is derived from an EMBL/GenBank/DDBJ whole genome shotgun (WGS) entry which is preliminary data.</text>
</comment>
<dbReference type="Proteomes" id="UP000295278">
    <property type="component" value="Unassembled WGS sequence"/>
</dbReference>
<dbReference type="EMBL" id="SMFM01000002">
    <property type="protein sequence ID" value="TDD77165.1"/>
    <property type="molecule type" value="Genomic_DNA"/>
</dbReference>
<dbReference type="AlphaFoldDB" id="A0A4R5AX71"/>
<evidence type="ECO:0000313" key="2">
    <source>
        <dbReference type="Proteomes" id="UP000295278"/>
    </source>
</evidence>
<keyword evidence="2" id="KW-1185">Reference proteome</keyword>
<name>A0A4R5AX71_9FLAO</name>
<proteinExistence type="predicted"/>
<protein>
    <submittedName>
        <fullName evidence="1">Uncharacterized protein</fullName>
    </submittedName>
</protein>
<organism evidence="1 2">
    <name type="scientific">Flavobacterium caseinilyticum</name>
    <dbReference type="NCBI Taxonomy" id="2541732"/>
    <lineage>
        <taxon>Bacteria</taxon>
        <taxon>Pseudomonadati</taxon>
        <taxon>Bacteroidota</taxon>
        <taxon>Flavobacteriia</taxon>
        <taxon>Flavobacteriales</taxon>
        <taxon>Flavobacteriaceae</taxon>
        <taxon>Flavobacterium</taxon>
    </lineage>
</organism>
<sequence>MEIKAKFTGTNSLGYENGKEYELKLSDIKSLSINRLDGTGKCPYESLSSFLKNWNIISSAKLSVIEQNKVLLSFLEYVDTIDLNEYDAMSHEDLVDGFQRINNTI</sequence>
<accession>A0A4R5AX71</accession>
<gene>
    <name evidence="1" type="ORF">E0F89_06075</name>
</gene>
<dbReference type="RefSeq" id="WP_131908961.1">
    <property type="nucleotide sequence ID" value="NZ_SMFM01000002.1"/>
</dbReference>
<evidence type="ECO:0000313" key="1">
    <source>
        <dbReference type="EMBL" id="TDD77165.1"/>
    </source>
</evidence>
<reference evidence="1 2" key="1">
    <citation type="submission" date="2019-03" db="EMBL/GenBank/DDBJ databases">
        <title>Flavobacterium AT-3-2 sp. nov., isolated from arctic soil.</title>
        <authorList>
            <person name="Chaudhary D.K."/>
        </authorList>
    </citation>
    <scope>NUCLEOTIDE SEQUENCE [LARGE SCALE GENOMIC DNA]</scope>
    <source>
        <strain evidence="1 2">AT-3-2</strain>
    </source>
</reference>